<accession>A0A6I2F5X9</accession>
<comment type="caution">
    <text evidence="2">The sequence shown here is derived from an EMBL/GenBank/DDBJ whole genome shotgun (WGS) entry which is preliminary data.</text>
</comment>
<name>A0A6I2F5X9_9MICO</name>
<dbReference type="AlphaFoldDB" id="A0A6I2F5X9"/>
<organism evidence="2 3">
    <name type="scientific">Agromyces agglutinans</name>
    <dbReference type="NCBI Taxonomy" id="2662258"/>
    <lineage>
        <taxon>Bacteria</taxon>
        <taxon>Bacillati</taxon>
        <taxon>Actinomycetota</taxon>
        <taxon>Actinomycetes</taxon>
        <taxon>Micrococcales</taxon>
        <taxon>Microbacteriaceae</taxon>
        <taxon>Agromyces</taxon>
    </lineage>
</organism>
<evidence type="ECO:0000313" key="3">
    <source>
        <dbReference type="Proteomes" id="UP000431080"/>
    </source>
</evidence>
<evidence type="ECO:0000313" key="2">
    <source>
        <dbReference type="EMBL" id="MRG59691.1"/>
    </source>
</evidence>
<gene>
    <name evidence="2" type="ORF">GE115_07375</name>
</gene>
<reference evidence="2 3" key="1">
    <citation type="submission" date="2019-10" db="EMBL/GenBank/DDBJ databases">
        <authorList>
            <person name="Nie G."/>
            <person name="Ming H."/>
            <person name="Yi B."/>
        </authorList>
    </citation>
    <scope>NUCLEOTIDE SEQUENCE [LARGE SCALE GENOMIC DNA]</scope>
    <source>
        <strain evidence="2 3">CFH 90414</strain>
    </source>
</reference>
<dbReference type="InterPro" id="IPR021257">
    <property type="entry name" value="DUF2809"/>
</dbReference>
<keyword evidence="3" id="KW-1185">Reference proteome</keyword>
<proteinExistence type="predicted"/>
<keyword evidence="1" id="KW-1133">Transmembrane helix</keyword>
<feature type="transmembrane region" description="Helical" evidence="1">
    <location>
        <begin position="37"/>
        <end position="57"/>
    </location>
</feature>
<dbReference type="EMBL" id="WJIF01000003">
    <property type="protein sequence ID" value="MRG59691.1"/>
    <property type="molecule type" value="Genomic_DNA"/>
</dbReference>
<keyword evidence="1" id="KW-0812">Transmembrane</keyword>
<keyword evidence="1" id="KW-0472">Membrane</keyword>
<feature type="transmembrane region" description="Helical" evidence="1">
    <location>
        <begin position="64"/>
        <end position="89"/>
    </location>
</feature>
<dbReference type="Proteomes" id="UP000431080">
    <property type="component" value="Unassembled WGS sequence"/>
</dbReference>
<feature type="transmembrane region" description="Helical" evidence="1">
    <location>
        <begin position="12"/>
        <end position="31"/>
    </location>
</feature>
<protein>
    <submittedName>
        <fullName evidence="2">DUF2809 domain-containing protein</fullName>
    </submittedName>
</protein>
<dbReference type="Pfam" id="PF10990">
    <property type="entry name" value="DUF2809"/>
    <property type="match status" value="1"/>
</dbReference>
<dbReference type="RefSeq" id="WP_153684133.1">
    <property type="nucleotide sequence ID" value="NZ_WJIF01000003.1"/>
</dbReference>
<feature type="transmembrane region" description="Helical" evidence="1">
    <location>
        <begin position="109"/>
        <end position="130"/>
    </location>
</feature>
<evidence type="ECO:0000256" key="1">
    <source>
        <dbReference type="SAM" id="Phobius"/>
    </source>
</evidence>
<sequence>MPRAPRSTARVRLFAAIGIAASLGIGLGLQLLDRNAWIDAAGGILYVALVGLLVLLVAPRLPAWAVAAIALGVAVAVELLQLTGIPAAIVAAVPPARLVFGSSFDPWDLVAYVAGAAILWAVVAVAGFAARQREASV</sequence>